<organism evidence="1 2">
    <name type="scientific">Trichonephila clavata</name>
    <name type="common">Joro spider</name>
    <name type="synonym">Nephila clavata</name>
    <dbReference type="NCBI Taxonomy" id="2740835"/>
    <lineage>
        <taxon>Eukaryota</taxon>
        <taxon>Metazoa</taxon>
        <taxon>Ecdysozoa</taxon>
        <taxon>Arthropoda</taxon>
        <taxon>Chelicerata</taxon>
        <taxon>Arachnida</taxon>
        <taxon>Araneae</taxon>
        <taxon>Araneomorphae</taxon>
        <taxon>Entelegynae</taxon>
        <taxon>Araneoidea</taxon>
        <taxon>Nephilidae</taxon>
        <taxon>Trichonephila</taxon>
    </lineage>
</organism>
<name>A0A8X6EWR5_TRICU</name>
<dbReference type="AlphaFoldDB" id="A0A8X6EWR5"/>
<dbReference type="EMBL" id="BMAO01029894">
    <property type="protein sequence ID" value="GFQ64298.1"/>
    <property type="molecule type" value="Genomic_DNA"/>
</dbReference>
<evidence type="ECO:0000313" key="2">
    <source>
        <dbReference type="Proteomes" id="UP000887116"/>
    </source>
</evidence>
<protein>
    <submittedName>
        <fullName evidence="1">Uncharacterized protein</fullName>
    </submittedName>
</protein>
<reference evidence="1" key="1">
    <citation type="submission" date="2020-07" db="EMBL/GenBank/DDBJ databases">
        <title>Multicomponent nature underlies the extraordinary mechanical properties of spider dragline silk.</title>
        <authorList>
            <person name="Kono N."/>
            <person name="Nakamura H."/>
            <person name="Mori M."/>
            <person name="Yoshida Y."/>
            <person name="Ohtoshi R."/>
            <person name="Malay A.D."/>
            <person name="Moran D.A.P."/>
            <person name="Tomita M."/>
            <person name="Numata K."/>
            <person name="Arakawa K."/>
        </authorList>
    </citation>
    <scope>NUCLEOTIDE SEQUENCE</scope>
</reference>
<keyword evidence="2" id="KW-1185">Reference proteome</keyword>
<accession>A0A8X6EWR5</accession>
<evidence type="ECO:0000313" key="1">
    <source>
        <dbReference type="EMBL" id="GFQ64298.1"/>
    </source>
</evidence>
<comment type="caution">
    <text evidence="1">The sequence shown here is derived from an EMBL/GenBank/DDBJ whole genome shotgun (WGS) entry which is preliminary data.</text>
</comment>
<sequence length="125" mass="14171">MTELKIFNLKVHDSRHGEVLIMCAMSKKLVNEMSICYSAYEALLEKVQFVCNPANSYVSSRAVEGITTNDPKSISSQEMAGEIYSSEIYIQTLSKTNEEEQLLEGNETQSTFIKMQKVDETLNKF</sequence>
<dbReference type="OrthoDB" id="10407990at2759"/>
<gene>
    <name evidence="1" type="ORF">TNCT_356861</name>
</gene>
<proteinExistence type="predicted"/>
<dbReference type="Proteomes" id="UP000887116">
    <property type="component" value="Unassembled WGS sequence"/>
</dbReference>